<dbReference type="Pfam" id="PF02880">
    <property type="entry name" value="PGM_PMM_III"/>
    <property type="match status" value="1"/>
</dbReference>
<dbReference type="AlphaFoldDB" id="A0A7W1XUT0"/>
<comment type="similarity">
    <text evidence="5 15">Belongs to the phosphohexose mutase family.</text>
</comment>
<evidence type="ECO:0000259" key="16">
    <source>
        <dbReference type="Pfam" id="PF00408"/>
    </source>
</evidence>
<feature type="domain" description="Alpha-D-phosphohexomutase C-terminal" evidence="16">
    <location>
        <begin position="505"/>
        <end position="540"/>
    </location>
</feature>
<dbReference type="GO" id="GO:0004614">
    <property type="term" value="F:phosphoglucomutase activity"/>
    <property type="evidence" value="ECO:0007669"/>
    <property type="project" value="UniProtKB-EC"/>
</dbReference>
<dbReference type="Gene3D" id="3.30.310.50">
    <property type="entry name" value="Alpha-D-phosphohexomutase, C-terminal domain"/>
    <property type="match status" value="1"/>
</dbReference>
<evidence type="ECO:0000259" key="17">
    <source>
        <dbReference type="Pfam" id="PF02878"/>
    </source>
</evidence>
<name>A0A7W1XUT0_9BACL</name>
<dbReference type="InterPro" id="IPR016055">
    <property type="entry name" value="A-D-PHexomutase_a/b/a-I/II/III"/>
</dbReference>
<keyword evidence="11" id="KW-0413">Isomerase</keyword>
<dbReference type="SUPFAM" id="SSF55957">
    <property type="entry name" value="Phosphoglucomutase, C-terminal domain"/>
    <property type="match status" value="1"/>
</dbReference>
<proteinExistence type="inferred from homology"/>
<sequence>MMPWKRHLPKTDDLYPELKQIEDKRETKEFFNGKLTFGTAGIRGKMGVGTNRLNKDTVRKVMQGLIIHLNANYPNMEQKKVVIAYDTRHNSKQFAQEAACVLAYSGYSVYLPPTVKPTPYLSFVVRYLKANAGIMITASHNPPEYNGIKVYSKDGGQILPEETRQISDKIAKVEHGFSVKLVSYDKAVQMGKIQFLSEKVDQAYIRSVLSLSHDDTHSKSLKVVYTPLHGSGTELIKTVLKKAGYDQTIYVAEQETLDPKFSTVTSPNPEDKSSFALGLKYAQAEGAELIIATDPDVDRVGVMVKEGGKFIHLTGNELGALLFNYLIQRKIELNRLPKEPVLIKTIVSTDLVNPIAAKNEIKIVQKLTGFKYINEGINQVLERYETFFFGFEESCGYLVGDFVRDKDAIQATLMICEMAEYYKSMGKTLIQVLNELYKEYGYYLTETMSYSVDELFDKGQIEDIIDYLCSIKQLSSNYFRITKKIDYRRGIDGFPKADVVKIWINGDSWFVLRPSGTEPKIKLYLSVVDKKKEDAIRKMEELRDFVLSFLSILPVNFTNKEK</sequence>
<dbReference type="Pfam" id="PF02879">
    <property type="entry name" value="PGM_PMM_II"/>
    <property type="match status" value="1"/>
</dbReference>
<dbReference type="CDD" id="cd05799">
    <property type="entry name" value="PGM2"/>
    <property type="match status" value="1"/>
</dbReference>
<evidence type="ECO:0000256" key="1">
    <source>
        <dbReference type="ARBA" id="ARBA00000443"/>
    </source>
</evidence>
<evidence type="ECO:0000256" key="4">
    <source>
        <dbReference type="ARBA" id="ARBA00005189"/>
    </source>
</evidence>
<comment type="caution">
    <text evidence="20">The sequence shown here is derived from an EMBL/GenBank/DDBJ whole genome shotgun (WGS) entry which is preliminary data.</text>
</comment>
<dbReference type="EC" id="5.4.2.2" evidence="6"/>
<keyword evidence="10 15" id="KW-0460">Magnesium</keyword>
<comment type="pathway">
    <text evidence="4">Lipid metabolism.</text>
</comment>
<keyword evidence="21" id="KW-1185">Reference proteome</keyword>
<accession>A0A7W1XUT0</accession>
<gene>
    <name evidence="20" type="ORF">H2C83_15355</name>
</gene>
<evidence type="ECO:0000259" key="19">
    <source>
        <dbReference type="Pfam" id="PF02880"/>
    </source>
</evidence>
<dbReference type="EMBL" id="JACEOL010000064">
    <property type="protein sequence ID" value="MBA4603645.1"/>
    <property type="molecule type" value="Genomic_DNA"/>
</dbReference>
<evidence type="ECO:0000256" key="8">
    <source>
        <dbReference type="ARBA" id="ARBA00022553"/>
    </source>
</evidence>
<evidence type="ECO:0000256" key="13">
    <source>
        <dbReference type="ARBA" id="ARBA00041398"/>
    </source>
</evidence>
<dbReference type="InterPro" id="IPR036900">
    <property type="entry name" value="A-D-PHexomutase_C_sf"/>
</dbReference>
<comment type="catalytic activity">
    <reaction evidence="1">
        <text>alpha-D-glucose 1-phosphate = alpha-D-glucose 6-phosphate</text>
        <dbReference type="Rhea" id="RHEA:23536"/>
        <dbReference type="ChEBI" id="CHEBI:58225"/>
        <dbReference type="ChEBI" id="CHEBI:58601"/>
        <dbReference type="EC" id="5.4.2.2"/>
    </reaction>
</comment>
<keyword evidence="8" id="KW-0597">Phosphoprotein</keyword>
<evidence type="ECO:0000256" key="6">
    <source>
        <dbReference type="ARBA" id="ARBA00012728"/>
    </source>
</evidence>
<evidence type="ECO:0000256" key="11">
    <source>
        <dbReference type="ARBA" id="ARBA00023235"/>
    </source>
</evidence>
<evidence type="ECO:0000256" key="15">
    <source>
        <dbReference type="RuleBase" id="RU004326"/>
    </source>
</evidence>
<dbReference type="PROSITE" id="PS00710">
    <property type="entry name" value="PGM_PMM"/>
    <property type="match status" value="1"/>
</dbReference>
<dbReference type="InterPro" id="IPR005844">
    <property type="entry name" value="A-D-PHexomutase_a/b/a-I"/>
</dbReference>
<dbReference type="GO" id="GO:0000287">
    <property type="term" value="F:magnesium ion binding"/>
    <property type="evidence" value="ECO:0007669"/>
    <property type="project" value="InterPro"/>
</dbReference>
<dbReference type="GO" id="GO:0006006">
    <property type="term" value="P:glucose metabolic process"/>
    <property type="evidence" value="ECO:0007669"/>
    <property type="project" value="UniProtKB-KW"/>
</dbReference>
<keyword evidence="7" id="KW-0119">Carbohydrate metabolism</keyword>
<evidence type="ECO:0000256" key="12">
    <source>
        <dbReference type="ARBA" id="ARBA00039995"/>
    </source>
</evidence>
<dbReference type="InterPro" id="IPR016066">
    <property type="entry name" value="A-D-PHexomutase_CS"/>
</dbReference>
<keyword evidence="9 15" id="KW-0479">Metal-binding</keyword>
<dbReference type="InterPro" id="IPR005845">
    <property type="entry name" value="A-D-PHexomutase_a/b/a-II"/>
</dbReference>
<dbReference type="InterPro" id="IPR005846">
    <property type="entry name" value="A-D-PHexomutase_a/b/a-III"/>
</dbReference>
<dbReference type="Gene3D" id="3.40.120.10">
    <property type="entry name" value="Alpha-D-Glucose-1,6-Bisphosphate, subunit A, domain 3"/>
    <property type="match status" value="3"/>
</dbReference>
<dbReference type="Pfam" id="PF02878">
    <property type="entry name" value="PGM_PMM_I"/>
    <property type="match status" value="1"/>
</dbReference>
<feature type="domain" description="Alpha-D-phosphohexomutase alpha/beta/alpha" evidence="19">
    <location>
        <begin position="315"/>
        <end position="440"/>
    </location>
</feature>
<evidence type="ECO:0000313" key="21">
    <source>
        <dbReference type="Proteomes" id="UP000538292"/>
    </source>
</evidence>
<dbReference type="PRINTS" id="PR00509">
    <property type="entry name" value="PGMPMM"/>
</dbReference>
<evidence type="ECO:0000256" key="10">
    <source>
        <dbReference type="ARBA" id="ARBA00022842"/>
    </source>
</evidence>
<evidence type="ECO:0000256" key="2">
    <source>
        <dbReference type="ARBA" id="ARBA00001946"/>
    </source>
</evidence>
<dbReference type="InterPro" id="IPR005843">
    <property type="entry name" value="A-D-PHexomutase_C"/>
</dbReference>
<feature type="domain" description="Alpha-D-phosphohexomutase alpha/beta/alpha" evidence="18">
    <location>
        <begin position="203"/>
        <end position="307"/>
    </location>
</feature>
<dbReference type="PANTHER" id="PTHR45745">
    <property type="entry name" value="PHOSPHOMANNOMUTASE 45A"/>
    <property type="match status" value="1"/>
</dbReference>
<evidence type="ECO:0000256" key="14">
    <source>
        <dbReference type="ARBA" id="ARBA00041467"/>
    </source>
</evidence>
<comment type="cofactor">
    <cofactor evidence="2">
        <name>Mg(2+)</name>
        <dbReference type="ChEBI" id="CHEBI:18420"/>
    </cofactor>
</comment>
<dbReference type="Pfam" id="PF00408">
    <property type="entry name" value="PGM_PMM_IV"/>
    <property type="match status" value="1"/>
</dbReference>
<evidence type="ECO:0000256" key="7">
    <source>
        <dbReference type="ARBA" id="ARBA00022526"/>
    </source>
</evidence>
<dbReference type="GO" id="GO:0006166">
    <property type="term" value="P:purine ribonucleoside salvage"/>
    <property type="evidence" value="ECO:0007669"/>
    <property type="project" value="TreeGrafter"/>
</dbReference>
<dbReference type="InterPro" id="IPR005841">
    <property type="entry name" value="Alpha-D-phosphohexomutase_SF"/>
</dbReference>
<evidence type="ECO:0000256" key="3">
    <source>
        <dbReference type="ARBA" id="ARBA00005164"/>
    </source>
</evidence>
<dbReference type="SUPFAM" id="SSF53738">
    <property type="entry name" value="Phosphoglucomutase, first 3 domains"/>
    <property type="match status" value="3"/>
</dbReference>
<evidence type="ECO:0000313" key="20">
    <source>
        <dbReference type="EMBL" id="MBA4603645.1"/>
    </source>
</evidence>
<dbReference type="RefSeq" id="WP_181742120.1">
    <property type="nucleotide sequence ID" value="NZ_JACEOL010000064.1"/>
</dbReference>
<dbReference type="GO" id="GO:0008973">
    <property type="term" value="F:phosphopentomutase activity"/>
    <property type="evidence" value="ECO:0007669"/>
    <property type="project" value="TreeGrafter"/>
</dbReference>
<keyword evidence="7" id="KW-0313">Glucose metabolism</keyword>
<evidence type="ECO:0000256" key="5">
    <source>
        <dbReference type="ARBA" id="ARBA00010231"/>
    </source>
</evidence>
<feature type="domain" description="Alpha-D-phosphohexomutase alpha/beta/alpha" evidence="17">
    <location>
        <begin position="35"/>
        <end position="174"/>
    </location>
</feature>
<dbReference type="Proteomes" id="UP000538292">
    <property type="component" value="Unassembled WGS sequence"/>
</dbReference>
<protein>
    <recommendedName>
        <fullName evidence="12">Phosphoglucomutase</fullName>
        <ecNumber evidence="6">5.4.2.2</ecNumber>
    </recommendedName>
    <alternativeName>
        <fullName evidence="14">Alpha-phosphoglucomutase</fullName>
    </alternativeName>
    <alternativeName>
        <fullName evidence="13">Glucose phosphomutase</fullName>
    </alternativeName>
</protein>
<evidence type="ECO:0000259" key="18">
    <source>
        <dbReference type="Pfam" id="PF02879"/>
    </source>
</evidence>
<evidence type="ECO:0000256" key="9">
    <source>
        <dbReference type="ARBA" id="ARBA00022723"/>
    </source>
</evidence>
<reference evidence="20 21" key="1">
    <citation type="submission" date="2020-07" db="EMBL/GenBank/DDBJ databases">
        <title>Thermoactinomyces phylogeny.</title>
        <authorList>
            <person name="Dunlap C."/>
        </authorList>
    </citation>
    <scope>NUCLEOTIDE SEQUENCE [LARGE SCALE GENOMIC DNA]</scope>
    <source>
        <strain evidence="20 21">AMNI-1</strain>
    </source>
</reference>
<organism evidence="20 21">
    <name type="scientific">Thermoactinomyces mirandus</name>
    <dbReference type="NCBI Taxonomy" id="2756294"/>
    <lineage>
        <taxon>Bacteria</taxon>
        <taxon>Bacillati</taxon>
        <taxon>Bacillota</taxon>
        <taxon>Bacilli</taxon>
        <taxon>Bacillales</taxon>
        <taxon>Thermoactinomycetaceae</taxon>
        <taxon>Thermoactinomyces</taxon>
    </lineage>
</organism>
<dbReference type="PANTHER" id="PTHR45745:SF1">
    <property type="entry name" value="PHOSPHOGLUCOMUTASE 2B-RELATED"/>
    <property type="match status" value="1"/>
</dbReference>
<comment type="pathway">
    <text evidence="3">Glycolipid metabolism; diglucosyl-diacylglycerol biosynthesis.</text>
</comment>